<keyword evidence="1" id="KW-1133">Transmembrane helix</keyword>
<dbReference type="Proteomes" id="UP000290809">
    <property type="component" value="Unassembled WGS sequence"/>
</dbReference>
<organism evidence="2 3">
    <name type="scientific">Schistosoma bovis</name>
    <name type="common">Blood fluke</name>
    <dbReference type="NCBI Taxonomy" id="6184"/>
    <lineage>
        <taxon>Eukaryota</taxon>
        <taxon>Metazoa</taxon>
        <taxon>Spiralia</taxon>
        <taxon>Lophotrochozoa</taxon>
        <taxon>Platyhelminthes</taxon>
        <taxon>Trematoda</taxon>
        <taxon>Digenea</taxon>
        <taxon>Strigeidida</taxon>
        <taxon>Schistosomatoidea</taxon>
        <taxon>Schistosomatidae</taxon>
        <taxon>Schistosoma</taxon>
    </lineage>
</organism>
<dbReference type="AlphaFoldDB" id="A0A430QCX9"/>
<comment type="caution">
    <text evidence="2">The sequence shown here is derived from an EMBL/GenBank/DDBJ whole genome shotgun (WGS) entry which is preliminary data.</text>
</comment>
<keyword evidence="1" id="KW-0812">Transmembrane</keyword>
<protein>
    <submittedName>
        <fullName evidence="2">Uncharacterized protein</fullName>
    </submittedName>
</protein>
<feature type="transmembrane region" description="Helical" evidence="1">
    <location>
        <begin position="20"/>
        <end position="40"/>
    </location>
</feature>
<accession>A0A430QCX9</accession>
<name>A0A430QCX9_SCHBO</name>
<gene>
    <name evidence="2" type="ORF">DC041_0008352</name>
</gene>
<dbReference type="EMBL" id="QMKO01001949">
    <property type="protein sequence ID" value="RTG85570.1"/>
    <property type="molecule type" value="Genomic_DNA"/>
</dbReference>
<evidence type="ECO:0000313" key="3">
    <source>
        <dbReference type="Proteomes" id="UP000290809"/>
    </source>
</evidence>
<evidence type="ECO:0000256" key="1">
    <source>
        <dbReference type="SAM" id="Phobius"/>
    </source>
</evidence>
<keyword evidence="3" id="KW-1185">Reference proteome</keyword>
<evidence type="ECO:0000313" key="2">
    <source>
        <dbReference type="EMBL" id="RTG85570.1"/>
    </source>
</evidence>
<reference evidence="2 3" key="1">
    <citation type="journal article" date="2019" name="PLoS Pathog.">
        <title>Genome sequence of the bovine parasite Schistosoma bovis Tanzania.</title>
        <authorList>
            <person name="Oey H."/>
            <person name="Zakrzewski M."/>
            <person name="Gobert G."/>
            <person name="Gravermann K."/>
            <person name="Stoye J."/>
            <person name="Jones M."/>
            <person name="Mcmanus D."/>
            <person name="Krause L."/>
        </authorList>
    </citation>
    <scope>NUCLEOTIDE SEQUENCE [LARGE SCALE GENOMIC DNA]</scope>
    <source>
        <strain evidence="2 3">TAN1997</strain>
    </source>
</reference>
<keyword evidence="1" id="KW-0472">Membrane</keyword>
<sequence>MEKSFLFSNPLMTILLHFRWLLPLYLQVFCTVINLSKRLLCL</sequence>
<proteinExistence type="predicted"/>